<dbReference type="Proteomes" id="UP000663829">
    <property type="component" value="Unassembled WGS sequence"/>
</dbReference>
<accession>A0A815N6F5</accession>
<protein>
    <submittedName>
        <fullName evidence="6">Uncharacterized protein</fullName>
    </submittedName>
</protein>
<keyword evidence="2" id="KW-0677">Repeat</keyword>
<feature type="chain" id="PRO_5036412022" evidence="5">
    <location>
        <begin position="23"/>
        <end position="217"/>
    </location>
</feature>
<evidence type="ECO:0000256" key="4">
    <source>
        <dbReference type="PROSITE-ProRule" id="PRU00504"/>
    </source>
</evidence>
<sequence>MCSHFLLGSLFWTSSIVSNSNADQLSQPTGLYVDSHGAVYVADGAKDDVLKFKAGRKTGVLVAGETDYYGDDANHLNYPAGLFVDEIDKNYLYICDGNNNRIQRWSSDGSTATTVAGSSSAYHSSALNSFYNPRSVIIDPTGKQMYISDASNNRIVRWPLKNGKQGQVVLQPTGVHALNSPHGIKFDADNNLYVADSGNYRILKFLFNKASCRTQSG</sequence>
<feature type="repeat" description="NHL" evidence="4">
    <location>
        <begin position="169"/>
        <end position="208"/>
    </location>
</feature>
<keyword evidence="3" id="KW-0325">Glycoprotein</keyword>
<gene>
    <name evidence="6" type="ORF">GPM918_LOCUS34117</name>
    <name evidence="7" type="ORF">SRO942_LOCUS34810</name>
</gene>
<name>A0A815N6F5_9BILA</name>
<feature type="signal peptide" evidence="5">
    <location>
        <begin position="1"/>
        <end position="22"/>
    </location>
</feature>
<evidence type="ECO:0000256" key="3">
    <source>
        <dbReference type="ARBA" id="ARBA00023180"/>
    </source>
</evidence>
<keyword evidence="8" id="KW-1185">Reference proteome</keyword>
<dbReference type="PANTHER" id="PTHR10680">
    <property type="entry name" value="PEPTIDYL-GLYCINE ALPHA-AMIDATING MONOOXYGENASE"/>
    <property type="match status" value="1"/>
</dbReference>
<dbReference type="EMBL" id="CAJOBC010084109">
    <property type="protein sequence ID" value="CAF4311874.1"/>
    <property type="molecule type" value="Genomic_DNA"/>
</dbReference>
<reference evidence="6" key="1">
    <citation type="submission" date="2021-02" db="EMBL/GenBank/DDBJ databases">
        <authorList>
            <person name="Nowell W R."/>
        </authorList>
    </citation>
    <scope>NUCLEOTIDE SEQUENCE</scope>
</reference>
<dbReference type="Pfam" id="PF01436">
    <property type="entry name" value="NHL"/>
    <property type="match status" value="1"/>
</dbReference>
<evidence type="ECO:0000313" key="8">
    <source>
        <dbReference type="Proteomes" id="UP000663829"/>
    </source>
</evidence>
<organism evidence="6 8">
    <name type="scientific">Didymodactylos carnosus</name>
    <dbReference type="NCBI Taxonomy" id="1234261"/>
    <lineage>
        <taxon>Eukaryota</taxon>
        <taxon>Metazoa</taxon>
        <taxon>Spiralia</taxon>
        <taxon>Gnathifera</taxon>
        <taxon>Rotifera</taxon>
        <taxon>Eurotatoria</taxon>
        <taxon>Bdelloidea</taxon>
        <taxon>Philodinida</taxon>
        <taxon>Philodinidae</taxon>
        <taxon>Didymodactylos</taxon>
    </lineage>
</organism>
<proteinExistence type="predicted"/>
<dbReference type="InterPro" id="IPR011042">
    <property type="entry name" value="6-blade_b-propeller_TolB-like"/>
</dbReference>
<evidence type="ECO:0000256" key="5">
    <source>
        <dbReference type="SAM" id="SignalP"/>
    </source>
</evidence>
<dbReference type="Gene3D" id="2.120.10.30">
    <property type="entry name" value="TolB, C-terminal domain"/>
    <property type="match status" value="2"/>
</dbReference>
<dbReference type="EMBL" id="CAJNOQ010018674">
    <property type="protein sequence ID" value="CAF1433991.1"/>
    <property type="molecule type" value="Genomic_DNA"/>
</dbReference>
<comment type="caution">
    <text evidence="6">The sequence shown here is derived from an EMBL/GenBank/DDBJ whole genome shotgun (WGS) entry which is preliminary data.</text>
</comment>
<dbReference type="AlphaFoldDB" id="A0A815N6F5"/>
<evidence type="ECO:0000256" key="1">
    <source>
        <dbReference type="ARBA" id="ARBA00022729"/>
    </source>
</evidence>
<dbReference type="CDD" id="cd05819">
    <property type="entry name" value="NHL"/>
    <property type="match status" value="1"/>
</dbReference>
<evidence type="ECO:0000256" key="2">
    <source>
        <dbReference type="ARBA" id="ARBA00022737"/>
    </source>
</evidence>
<dbReference type="OrthoDB" id="342730at2759"/>
<dbReference type="PANTHER" id="PTHR10680:SF14">
    <property type="entry name" value="PEPTIDYL-GLYCINE ALPHA-AMIDATING MONOOXYGENASE"/>
    <property type="match status" value="1"/>
</dbReference>
<feature type="repeat" description="NHL" evidence="4">
    <location>
        <begin position="24"/>
        <end position="55"/>
    </location>
</feature>
<keyword evidence="1 5" id="KW-0732">Signal</keyword>
<dbReference type="InterPro" id="IPR001258">
    <property type="entry name" value="NHL_repeat"/>
</dbReference>
<dbReference type="PROSITE" id="PS51125">
    <property type="entry name" value="NHL"/>
    <property type="match status" value="2"/>
</dbReference>
<dbReference type="Proteomes" id="UP000681722">
    <property type="component" value="Unassembled WGS sequence"/>
</dbReference>
<dbReference type="SUPFAM" id="SSF101898">
    <property type="entry name" value="NHL repeat"/>
    <property type="match status" value="1"/>
</dbReference>
<evidence type="ECO:0000313" key="7">
    <source>
        <dbReference type="EMBL" id="CAF4311874.1"/>
    </source>
</evidence>
<evidence type="ECO:0000313" key="6">
    <source>
        <dbReference type="EMBL" id="CAF1433991.1"/>
    </source>
</evidence>